<gene>
    <name evidence="1" type="ORF">NC653_039102</name>
    <name evidence="2" type="ORF">NC653_039130</name>
</gene>
<reference evidence="2 3" key="1">
    <citation type="journal article" date="2023" name="Mol. Ecol. Resour.">
        <title>Chromosome-level genome assembly of a triploid poplar Populus alba 'Berolinensis'.</title>
        <authorList>
            <person name="Chen S."/>
            <person name="Yu Y."/>
            <person name="Wang X."/>
            <person name="Wang S."/>
            <person name="Zhang T."/>
            <person name="Zhou Y."/>
            <person name="He R."/>
            <person name="Meng N."/>
            <person name="Wang Y."/>
            <person name="Liu W."/>
            <person name="Liu Z."/>
            <person name="Liu J."/>
            <person name="Guo Q."/>
            <person name="Huang H."/>
            <person name="Sederoff R.R."/>
            <person name="Wang G."/>
            <person name="Qu G."/>
            <person name="Chen S."/>
        </authorList>
    </citation>
    <scope>NUCLEOTIDE SEQUENCE [LARGE SCALE GENOMIC DNA]</scope>
    <source>
        <strain evidence="2">SC-2020</strain>
    </source>
</reference>
<protein>
    <submittedName>
        <fullName evidence="2">Uncharacterized protein</fullName>
    </submittedName>
</protein>
<sequence length="65" mass="7522">MGRDATASFRETELMLLVFFLWVLVSLQQPFSFALLYDPNMAADTPPINRRSALRLEPARRVQRP</sequence>
<evidence type="ECO:0000313" key="1">
    <source>
        <dbReference type="EMBL" id="KAJ6957072.1"/>
    </source>
</evidence>
<comment type="caution">
    <text evidence="2">The sequence shown here is derived from an EMBL/GenBank/DDBJ whole genome shotgun (WGS) entry which is preliminary data.</text>
</comment>
<dbReference type="AlphaFoldDB" id="A0AAD6LC13"/>
<keyword evidence="3" id="KW-1185">Reference proteome</keyword>
<name>A0AAD6LC13_9ROSI</name>
<evidence type="ECO:0000313" key="2">
    <source>
        <dbReference type="EMBL" id="KAJ6957108.1"/>
    </source>
</evidence>
<dbReference type="EMBL" id="JAQIZT010000018">
    <property type="protein sequence ID" value="KAJ6957108.1"/>
    <property type="molecule type" value="Genomic_DNA"/>
</dbReference>
<dbReference type="Proteomes" id="UP001164929">
    <property type="component" value="Chromosome 18"/>
</dbReference>
<organism evidence="2 3">
    <name type="scientific">Populus alba x Populus x berolinensis</name>
    <dbReference type="NCBI Taxonomy" id="444605"/>
    <lineage>
        <taxon>Eukaryota</taxon>
        <taxon>Viridiplantae</taxon>
        <taxon>Streptophyta</taxon>
        <taxon>Embryophyta</taxon>
        <taxon>Tracheophyta</taxon>
        <taxon>Spermatophyta</taxon>
        <taxon>Magnoliopsida</taxon>
        <taxon>eudicotyledons</taxon>
        <taxon>Gunneridae</taxon>
        <taxon>Pentapetalae</taxon>
        <taxon>rosids</taxon>
        <taxon>fabids</taxon>
        <taxon>Malpighiales</taxon>
        <taxon>Salicaceae</taxon>
        <taxon>Saliceae</taxon>
        <taxon>Populus</taxon>
    </lineage>
</organism>
<dbReference type="EMBL" id="JAQIZT010000018">
    <property type="protein sequence ID" value="KAJ6957072.1"/>
    <property type="molecule type" value="Genomic_DNA"/>
</dbReference>
<proteinExistence type="predicted"/>
<evidence type="ECO:0000313" key="3">
    <source>
        <dbReference type="Proteomes" id="UP001164929"/>
    </source>
</evidence>
<accession>A0AAD6LC13</accession>